<dbReference type="Proteomes" id="UP000198636">
    <property type="component" value="Unassembled WGS sequence"/>
</dbReference>
<sequence>MVIKISEKPVISKDSLKALGTLKGLIFNNNKVTFLYCKFSDKYVYIPIKDAYIDSDAIMVKVTEDIIILHTDSPTKVYTSNGKEVGTVSSIEMDDHFNITGIIVDNLFIKRDKIIHMENIIIVDIDIKDMECPAPSTINSTVCTDIKDESADEDNNINLINHNLIIESSLASIQQLNDHHTETAVAEEVITDRPTEGADTIIEFSDQPIENTAALEEITESENNPQDNQEEFAIEIDERYRHLCGKRLLEDIVIVKETYNKGTIIDAALIQFAINNNSIVKVIMNTED</sequence>
<feature type="domain" description="PRC-barrel" evidence="1">
    <location>
        <begin position="76"/>
        <end position="124"/>
    </location>
</feature>
<gene>
    <name evidence="2" type="ORF">SAMN03080606_01241</name>
</gene>
<proteinExistence type="predicted"/>
<feature type="domain" description="PRC-barrel" evidence="1">
    <location>
        <begin position="5"/>
        <end position="65"/>
    </location>
</feature>
<dbReference type="AlphaFoldDB" id="A0A1G5EVR8"/>
<name>A0A1G5EVR8_9FIRM</name>
<dbReference type="InterPro" id="IPR027275">
    <property type="entry name" value="PRC-brl_dom"/>
</dbReference>
<dbReference type="Pfam" id="PF05239">
    <property type="entry name" value="PRC"/>
    <property type="match status" value="2"/>
</dbReference>
<protein>
    <submittedName>
        <fullName evidence="2">PRC-barrel domain-containing protein</fullName>
    </submittedName>
</protein>
<accession>A0A1G5EVR8</accession>
<dbReference type="EMBL" id="FMUS01000006">
    <property type="protein sequence ID" value="SCY31024.1"/>
    <property type="molecule type" value="Genomic_DNA"/>
</dbReference>
<evidence type="ECO:0000259" key="1">
    <source>
        <dbReference type="Pfam" id="PF05239"/>
    </source>
</evidence>
<evidence type="ECO:0000313" key="2">
    <source>
        <dbReference type="EMBL" id="SCY31024.1"/>
    </source>
</evidence>
<organism evidence="2 3">
    <name type="scientific">Alkaliphilus peptidifermentans DSM 18978</name>
    <dbReference type="NCBI Taxonomy" id="1120976"/>
    <lineage>
        <taxon>Bacteria</taxon>
        <taxon>Bacillati</taxon>
        <taxon>Bacillota</taxon>
        <taxon>Clostridia</taxon>
        <taxon>Peptostreptococcales</taxon>
        <taxon>Natronincolaceae</taxon>
        <taxon>Alkaliphilus</taxon>
    </lineage>
</organism>
<dbReference type="RefSeq" id="WP_091541214.1">
    <property type="nucleotide sequence ID" value="NZ_FMUS01000006.1"/>
</dbReference>
<evidence type="ECO:0000313" key="3">
    <source>
        <dbReference type="Proteomes" id="UP000198636"/>
    </source>
</evidence>
<dbReference type="STRING" id="1120976.SAMN03080606_01241"/>
<keyword evidence="3" id="KW-1185">Reference proteome</keyword>
<reference evidence="2 3" key="1">
    <citation type="submission" date="2016-10" db="EMBL/GenBank/DDBJ databases">
        <authorList>
            <person name="de Groot N.N."/>
        </authorList>
    </citation>
    <scope>NUCLEOTIDE SEQUENCE [LARGE SCALE GENOMIC DNA]</scope>
    <source>
        <strain evidence="2 3">DSM 18978</strain>
    </source>
</reference>